<dbReference type="InterPro" id="IPR029058">
    <property type="entry name" value="AB_hydrolase_fold"/>
</dbReference>
<dbReference type="Gene3D" id="3.40.50.1820">
    <property type="entry name" value="alpha/beta hydrolase"/>
    <property type="match status" value="1"/>
</dbReference>
<accession>A0AAE4V3V9</accession>
<evidence type="ECO:0000313" key="2">
    <source>
        <dbReference type="EMBL" id="MDV7268093.1"/>
    </source>
</evidence>
<dbReference type="PANTHER" id="PTHR47751:SF2">
    <property type="entry name" value="DLTD N-TERMINAL DOMAIN PROTEIN (AFU_ORTHOLOGUE AFUA_8G00380)-RELATED"/>
    <property type="match status" value="1"/>
</dbReference>
<protein>
    <recommendedName>
        <fullName evidence="4">Serine aminopeptidase S33 domain-containing protein</fullName>
    </recommendedName>
</protein>
<comment type="caution">
    <text evidence="2">The sequence shown here is derived from an EMBL/GenBank/DDBJ whole genome shotgun (WGS) entry which is preliminary data.</text>
</comment>
<reference evidence="2" key="1">
    <citation type="submission" date="2023-10" db="EMBL/GenBank/DDBJ databases">
        <title>Development of a sustainable strategy for remediation of hydrocarbon-contaminated territories based on the waste exchange concept.</title>
        <authorList>
            <person name="Krivoruchko A."/>
        </authorList>
    </citation>
    <scope>NUCLEOTIDE SEQUENCE</scope>
    <source>
        <strain evidence="2">IEGM 68</strain>
    </source>
</reference>
<feature type="region of interest" description="Disordered" evidence="1">
    <location>
        <begin position="66"/>
        <end position="119"/>
    </location>
</feature>
<evidence type="ECO:0000313" key="3">
    <source>
        <dbReference type="Proteomes" id="UP001185863"/>
    </source>
</evidence>
<dbReference type="RefSeq" id="WP_317769203.1">
    <property type="nucleotide sequence ID" value="NZ_JAWLUP010000129.1"/>
</dbReference>
<dbReference type="Proteomes" id="UP001185863">
    <property type="component" value="Unassembled WGS sequence"/>
</dbReference>
<evidence type="ECO:0000256" key="1">
    <source>
        <dbReference type="SAM" id="MobiDB-lite"/>
    </source>
</evidence>
<sequence length="119" mass="12505">MNREDIEFQGEGDVTLRGWFYPAQNTTDPAPVIILVHGMSGVKEMHLDDYASVFAEAGLNAIAYDHQNFGDSDGTPAKNSTPSCSTATSATRSATPSPAPRSTETGSESGAPASPVDTR</sequence>
<gene>
    <name evidence="2" type="ORF">R4315_26590</name>
</gene>
<dbReference type="PANTHER" id="PTHR47751">
    <property type="entry name" value="SUPERFAMILY HYDROLASE, PUTATIVE (AFU_ORTHOLOGUE AFUA_2G16580)-RELATED"/>
    <property type="match status" value="1"/>
</dbReference>
<name>A0AAE4V3V9_9NOCA</name>
<organism evidence="2 3">
    <name type="scientific">Rhodococcus oxybenzonivorans</name>
    <dbReference type="NCBI Taxonomy" id="1990687"/>
    <lineage>
        <taxon>Bacteria</taxon>
        <taxon>Bacillati</taxon>
        <taxon>Actinomycetota</taxon>
        <taxon>Actinomycetes</taxon>
        <taxon>Mycobacteriales</taxon>
        <taxon>Nocardiaceae</taxon>
        <taxon>Rhodococcus</taxon>
    </lineage>
</organism>
<feature type="compositionally biased region" description="Low complexity" evidence="1">
    <location>
        <begin position="80"/>
        <end position="105"/>
    </location>
</feature>
<dbReference type="SUPFAM" id="SSF53474">
    <property type="entry name" value="alpha/beta-Hydrolases"/>
    <property type="match status" value="1"/>
</dbReference>
<dbReference type="InterPro" id="IPR051411">
    <property type="entry name" value="Polyketide_trans_af380"/>
</dbReference>
<evidence type="ECO:0008006" key="4">
    <source>
        <dbReference type="Google" id="ProtNLM"/>
    </source>
</evidence>
<proteinExistence type="predicted"/>
<dbReference type="EMBL" id="JAWLUP010000129">
    <property type="protein sequence ID" value="MDV7268093.1"/>
    <property type="molecule type" value="Genomic_DNA"/>
</dbReference>
<dbReference type="AlphaFoldDB" id="A0AAE4V3V9"/>